<proteinExistence type="predicted"/>
<accession>A0A1I8FHM3</accession>
<name>A0A1I8FHM3_9PLAT</name>
<evidence type="ECO:0000313" key="3">
    <source>
        <dbReference type="WBParaSite" id="maker-unitig_34350-snap-gene-0.1-mRNA-1"/>
    </source>
</evidence>
<sequence>MLEGPLLTWCMGVVGCCNYSFGHKHCRAMLLIVAVHIYHLFLCNCAPRLCLTCATYVGFFIGSANRLSASAWKRIYLGLNNCRNSPPGVALSNKPGDQRPGRPARITTGISSRDHNRIINPRSWQDKNHKPTAVLLMPTIWRLWQAKQQQQSWGIQLHPPHLLPPIPGDAALLAIGCLPRCRNFSGLGRGGGTGSGNGRLGSRKSRRQALRCCPRIRQMKSLPEPASDAGAASCSDCHMHGRFQVRVCNEDLHHSEHFLPTSVPYIRTTKRPSHSQEFKFEREHLGLAAVGIGGNDSIGIMRTHSIAIVAAPIPKAEPPIKGFRNDASESIA</sequence>
<evidence type="ECO:0000256" key="1">
    <source>
        <dbReference type="SAM" id="MobiDB-lite"/>
    </source>
</evidence>
<dbReference type="Proteomes" id="UP000095280">
    <property type="component" value="Unplaced"/>
</dbReference>
<protein>
    <submittedName>
        <fullName evidence="3">DUF2655 domain-containing protein</fullName>
    </submittedName>
</protein>
<dbReference type="WBParaSite" id="maker-unitig_34350-snap-gene-0.1-mRNA-1">
    <property type="protein sequence ID" value="maker-unitig_34350-snap-gene-0.1-mRNA-1"/>
    <property type="gene ID" value="maker-unitig_34350-snap-gene-0.1"/>
</dbReference>
<reference evidence="3" key="1">
    <citation type="submission" date="2016-11" db="UniProtKB">
        <authorList>
            <consortium name="WormBaseParasite"/>
        </authorList>
    </citation>
    <scope>IDENTIFICATION</scope>
</reference>
<feature type="region of interest" description="Disordered" evidence="1">
    <location>
        <begin position="89"/>
        <end position="108"/>
    </location>
</feature>
<keyword evidence="2" id="KW-1185">Reference proteome</keyword>
<dbReference type="AlphaFoldDB" id="A0A1I8FHM3"/>
<evidence type="ECO:0000313" key="2">
    <source>
        <dbReference type="Proteomes" id="UP000095280"/>
    </source>
</evidence>
<organism evidence="2 3">
    <name type="scientific">Macrostomum lignano</name>
    <dbReference type="NCBI Taxonomy" id="282301"/>
    <lineage>
        <taxon>Eukaryota</taxon>
        <taxon>Metazoa</taxon>
        <taxon>Spiralia</taxon>
        <taxon>Lophotrochozoa</taxon>
        <taxon>Platyhelminthes</taxon>
        <taxon>Rhabditophora</taxon>
        <taxon>Macrostomorpha</taxon>
        <taxon>Macrostomida</taxon>
        <taxon>Macrostomidae</taxon>
        <taxon>Macrostomum</taxon>
    </lineage>
</organism>